<dbReference type="STRING" id="43265.A0A545W4T3"/>
<dbReference type="EMBL" id="SPUK01000004">
    <property type="protein sequence ID" value="TQV97849.1"/>
    <property type="molecule type" value="Genomic_DNA"/>
</dbReference>
<organism evidence="2 3">
    <name type="scientific">Cordyceps javanica</name>
    <dbReference type="NCBI Taxonomy" id="43265"/>
    <lineage>
        <taxon>Eukaryota</taxon>
        <taxon>Fungi</taxon>
        <taxon>Dikarya</taxon>
        <taxon>Ascomycota</taxon>
        <taxon>Pezizomycotina</taxon>
        <taxon>Sordariomycetes</taxon>
        <taxon>Hypocreomycetidae</taxon>
        <taxon>Hypocreales</taxon>
        <taxon>Cordycipitaceae</taxon>
        <taxon>Cordyceps</taxon>
    </lineage>
</organism>
<evidence type="ECO:0000313" key="3">
    <source>
        <dbReference type="Proteomes" id="UP000315783"/>
    </source>
</evidence>
<keyword evidence="3" id="KW-1185">Reference proteome</keyword>
<name>A0A545W4T3_9HYPO</name>
<feature type="region of interest" description="Disordered" evidence="1">
    <location>
        <begin position="1"/>
        <end position="82"/>
    </location>
</feature>
<feature type="compositionally biased region" description="Low complexity" evidence="1">
    <location>
        <begin position="36"/>
        <end position="47"/>
    </location>
</feature>
<sequence length="454" mass="51287">MNFPSPMTPGSTPQYDRDYRDYSATPSPRRDWTFDTPTTPIRPATRAAHGRAASYCQRSPFPPHPQPQPRPQPPVYSPHPWDSPRYTSDGVYAARVDVDVSPQYFSSRRHSASWPSFHVPPPWGDRRHSYSHVRASTPFGESDEDEIIESLDGGIFVLPAQTCGRTGRPAYPQHVYYNGGWYTNTHGYQQTQTPPYYYPNGYDYPAYGGGAATPGPERFAPREPPQTPRFQTRPPTSFSHARHASMATPKRPSTARPQSSHRSKARPEDLPAPRKATEADAKAHRIPAGYALKNWDPDERPILLLGSVFDFNSLGKWIFDWTVYREGRGAPIADIAGELWLLLIQLNSKIKVSENVIGSVRDSESREMLEDFLESGERLMEKLRLLLKACEAPMLKAAKKRQSGLGKSSGIEFVHTLFGPDREGEKTDKFMQSIRLFILRFDANCDDIVRNPTR</sequence>
<feature type="compositionally biased region" description="Basic and acidic residues" evidence="1">
    <location>
        <begin position="265"/>
        <end position="281"/>
    </location>
</feature>
<accession>A0A545W4T3</accession>
<dbReference type="AlphaFoldDB" id="A0A545W4T3"/>
<comment type="caution">
    <text evidence="2">The sequence shown here is derived from an EMBL/GenBank/DDBJ whole genome shotgun (WGS) entry which is preliminary data.</text>
</comment>
<feature type="compositionally biased region" description="Pro residues" evidence="1">
    <location>
        <begin position="60"/>
        <end position="77"/>
    </location>
</feature>
<dbReference type="Proteomes" id="UP000315783">
    <property type="component" value="Unassembled WGS sequence"/>
</dbReference>
<proteinExistence type="predicted"/>
<gene>
    <name evidence="2" type="ORF">IF1G_03592</name>
</gene>
<dbReference type="OrthoDB" id="5398854at2759"/>
<reference evidence="2 3" key="1">
    <citation type="journal article" date="2019" name="Appl. Microbiol. Biotechnol.">
        <title>Genome sequence of Isaria javanica and comparative genome analysis insights into family S53 peptidase evolution in fungal entomopathogens.</title>
        <authorList>
            <person name="Lin R."/>
            <person name="Zhang X."/>
            <person name="Xin B."/>
            <person name="Zou M."/>
            <person name="Gao Y."/>
            <person name="Qin F."/>
            <person name="Hu Q."/>
            <person name="Xie B."/>
            <person name="Cheng X."/>
        </authorList>
    </citation>
    <scope>NUCLEOTIDE SEQUENCE [LARGE SCALE GENOMIC DNA]</scope>
    <source>
        <strain evidence="2 3">IJ1G</strain>
    </source>
</reference>
<evidence type="ECO:0000313" key="2">
    <source>
        <dbReference type="EMBL" id="TQV97849.1"/>
    </source>
</evidence>
<protein>
    <submittedName>
        <fullName evidence="2">Vegetative cell wall protein gp1</fullName>
    </submittedName>
</protein>
<feature type="region of interest" description="Disordered" evidence="1">
    <location>
        <begin position="208"/>
        <end position="281"/>
    </location>
</feature>
<evidence type="ECO:0000256" key="1">
    <source>
        <dbReference type="SAM" id="MobiDB-lite"/>
    </source>
</evidence>